<dbReference type="NCBIfam" id="NF005559">
    <property type="entry name" value="PRK07231.1"/>
    <property type="match status" value="1"/>
</dbReference>
<dbReference type="InterPro" id="IPR036291">
    <property type="entry name" value="NAD(P)-bd_dom_sf"/>
</dbReference>
<dbReference type="PANTHER" id="PTHR24321:SF8">
    <property type="entry name" value="ESTRADIOL 17-BETA-DEHYDROGENASE 8-RELATED"/>
    <property type="match status" value="1"/>
</dbReference>
<evidence type="ECO:0000313" key="4">
    <source>
        <dbReference type="EMBL" id="OCL26946.1"/>
    </source>
</evidence>
<evidence type="ECO:0000256" key="1">
    <source>
        <dbReference type="ARBA" id="ARBA00006484"/>
    </source>
</evidence>
<organism evidence="4 5">
    <name type="scientific">Orenia metallireducens</name>
    <dbReference type="NCBI Taxonomy" id="1413210"/>
    <lineage>
        <taxon>Bacteria</taxon>
        <taxon>Bacillati</taxon>
        <taxon>Bacillota</taxon>
        <taxon>Clostridia</taxon>
        <taxon>Halanaerobiales</taxon>
        <taxon>Halobacteroidaceae</taxon>
        <taxon>Orenia</taxon>
    </lineage>
</organism>
<reference evidence="5" key="1">
    <citation type="submission" date="2016-07" db="EMBL/GenBank/DDBJ databases">
        <authorList>
            <person name="Florea S."/>
            <person name="Webb J.S."/>
            <person name="Jaromczyk J."/>
            <person name="Schardl C.L."/>
        </authorList>
    </citation>
    <scope>NUCLEOTIDE SEQUENCE [LARGE SCALE GENOMIC DNA]</scope>
    <source>
        <strain evidence="5">Z6</strain>
    </source>
</reference>
<evidence type="ECO:0000256" key="2">
    <source>
        <dbReference type="ARBA" id="ARBA00023002"/>
    </source>
</evidence>
<dbReference type="SUPFAM" id="SSF51735">
    <property type="entry name" value="NAD(P)-binding Rossmann-fold domains"/>
    <property type="match status" value="1"/>
</dbReference>
<dbReference type="PROSITE" id="PS00061">
    <property type="entry name" value="ADH_SHORT"/>
    <property type="match status" value="1"/>
</dbReference>
<dbReference type="RefSeq" id="WP_068716347.1">
    <property type="nucleotide sequence ID" value="NZ_LWDV01000008.1"/>
</dbReference>
<dbReference type="Pfam" id="PF13561">
    <property type="entry name" value="adh_short_C2"/>
    <property type="match status" value="1"/>
</dbReference>
<name>A0A1C0A9J1_9FIRM</name>
<dbReference type="EMBL" id="LWDV01000008">
    <property type="protein sequence ID" value="OCL26946.1"/>
    <property type="molecule type" value="Genomic_DNA"/>
</dbReference>
<accession>A0A1C0A9J1</accession>
<dbReference type="GO" id="GO:0008206">
    <property type="term" value="P:bile acid metabolic process"/>
    <property type="evidence" value="ECO:0007669"/>
    <property type="project" value="UniProtKB-ARBA"/>
</dbReference>
<feature type="compositionally biased region" description="Basic and acidic residues" evidence="3">
    <location>
        <begin position="193"/>
        <end position="206"/>
    </location>
</feature>
<dbReference type="AlphaFoldDB" id="A0A1C0A9J1"/>
<comment type="similarity">
    <text evidence="1">Belongs to the short-chain dehydrogenases/reductases (SDR) family.</text>
</comment>
<evidence type="ECO:0000313" key="5">
    <source>
        <dbReference type="Proteomes" id="UP000093514"/>
    </source>
</evidence>
<dbReference type="PANTHER" id="PTHR24321">
    <property type="entry name" value="DEHYDROGENASES, SHORT CHAIN"/>
    <property type="match status" value="1"/>
</dbReference>
<dbReference type="InterPro" id="IPR020904">
    <property type="entry name" value="Sc_DH/Rdtase_CS"/>
</dbReference>
<dbReference type="InterPro" id="IPR002347">
    <property type="entry name" value="SDR_fam"/>
</dbReference>
<dbReference type="PRINTS" id="PR00081">
    <property type="entry name" value="GDHRDH"/>
</dbReference>
<keyword evidence="2" id="KW-0560">Oxidoreductase</keyword>
<dbReference type="PRINTS" id="PR00080">
    <property type="entry name" value="SDRFAMILY"/>
</dbReference>
<proteinExistence type="inferred from homology"/>
<sequence>MKTKTAIVTGGAQGIGSVIAIHLLEEGCNVVVLDNDLEAIAELIEDNQRFRDNILTIKCDVAKEDEIIDAARQVTERFKEIDYIINNAAIAINKAITELSFKEWNRVIGVNLSSIFLTTKYFSPYFRNNQGVIINMASTRAFMSEPDTQAYSASKGGIYALTHSLAMSLGPNIRVNCISPGWIDVSNYQKKSERKQEKLSEEDHLQHPAGRVGTPQDIASMVEYLLSAKAEFITGQNFVIDGGMTKKMIYVE</sequence>
<dbReference type="OrthoDB" id="9803333at2"/>
<dbReference type="Gene3D" id="3.40.50.720">
    <property type="entry name" value="NAD(P)-binding Rossmann-like Domain"/>
    <property type="match status" value="1"/>
</dbReference>
<feature type="region of interest" description="Disordered" evidence="3">
    <location>
        <begin position="193"/>
        <end position="213"/>
    </location>
</feature>
<reference evidence="4 5" key="2">
    <citation type="submission" date="2016-08" db="EMBL/GenBank/DDBJ databases">
        <title>Orenia metallireducens sp. nov. strain Z6, a Novel Metal-reducing Firmicute from the Deep Subsurface.</title>
        <authorList>
            <person name="Maxim B.I."/>
            <person name="Kenneth K."/>
            <person name="Flynn T.M."/>
            <person name="Oloughlin E.J."/>
            <person name="Locke R.A."/>
            <person name="Weber J.R."/>
            <person name="Egan S.M."/>
            <person name="Mackie R.I."/>
            <person name="Cann I.K."/>
        </authorList>
    </citation>
    <scope>NUCLEOTIDE SEQUENCE [LARGE SCALE GENOMIC DNA]</scope>
    <source>
        <strain evidence="4 5">Z6</strain>
    </source>
</reference>
<dbReference type="GO" id="GO:0016491">
    <property type="term" value="F:oxidoreductase activity"/>
    <property type="evidence" value="ECO:0007669"/>
    <property type="project" value="UniProtKB-KW"/>
</dbReference>
<evidence type="ECO:0000256" key="3">
    <source>
        <dbReference type="SAM" id="MobiDB-lite"/>
    </source>
</evidence>
<gene>
    <name evidence="4" type="ORF">U472_05515</name>
</gene>
<dbReference type="Proteomes" id="UP000093514">
    <property type="component" value="Unassembled WGS sequence"/>
</dbReference>
<comment type="caution">
    <text evidence="4">The sequence shown here is derived from an EMBL/GenBank/DDBJ whole genome shotgun (WGS) entry which is preliminary data.</text>
</comment>
<protein>
    <submittedName>
        <fullName evidence="4">Oxidoreductase</fullName>
    </submittedName>
</protein>
<keyword evidence="5" id="KW-1185">Reference proteome</keyword>
<dbReference type="FunFam" id="3.40.50.720:FF:000084">
    <property type="entry name" value="Short-chain dehydrogenase reductase"/>
    <property type="match status" value="1"/>
</dbReference>